<name>X6MEN3_RETFI</name>
<accession>X6MEN3</accession>
<protein>
    <submittedName>
        <fullName evidence="2">Uncharacterized protein</fullName>
    </submittedName>
</protein>
<proteinExistence type="predicted"/>
<dbReference type="InterPro" id="IPR035979">
    <property type="entry name" value="RBD_domain_sf"/>
</dbReference>
<feature type="compositionally biased region" description="Low complexity" evidence="1">
    <location>
        <begin position="116"/>
        <end position="129"/>
    </location>
</feature>
<dbReference type="EMBL" id="ASPP01021498">
    <property type="protein sequence ID" value="ETO12349.1"/>
    <property type="molecule type" value="Genomic_DNA"/>
</dbReference>
<evidence type="ECO:0000256" key="1">
    <source>
        <dbReference type="SAM" id="MobiDB-lite"/>
    </source>
</evidence>
<dbReference type="Gene3D" id="3.30.70.330">
    <property type="match status" value="1"/>
</dbReference>
<dbReference type="GO" id="GO:0003676">
    <property type="term" value="F:nucleic acid binding"/>
    <property type="evidence" value="ECO:0007669"/>
    <property type="project" value="InterPro"/>
</dbReference>
<dbReference type="InterPro" id="IPR012677">
    <property type="entry name" value="Nucleotide-bd_a/b_plait_sf"/>
</dbReference>
<dbReference type="AlphaFoldDB" id="X6MEN3"/>
<dbReference type="Proteomes" id="UP000023152">
    <property type="component" value="Unassembled WGS sequence"/>
</dbReference>
<keyword evidence="3" id="KW-1185">Reference proteome</keyword>
<comment type="caution">
    <text evidence="2">The sequence shown here is derived from an EMBL/GenBank/DDBJ whole genome shotgun (WGS) entry which is preliminary data.</text>
</comment>
<feature type="region of interest" description="Disordered" evidence="1">
    <location>
        <begin position="105"/>
        <end position="129"/>
    </location>
</feature>
<dbReference type="SUPFAM" id="SSF54928">
    <property type="entry name" value="RNA-binding domain, RBD"/>
    <property type="match status" value="1"/>
</dbReference>
<gene>
    <name evidence="2" type="ORF">RFI_25026</name>
</gene>
<organism evidence="2 3">
    <name type="scientific">Reticulomyxa filosa</name>
    <dbReference type="NCBI Taxonomy" id="46433"/>
    <lineage>
        <taxon>Eukaryota</taxon>
        <taxon>Sar</taxon>
        <taxon>Rhizaria</taxon>
        <taxon>Retaria</taxon>
        <taxon>Foraminifera</taxon>
        <taxon>Monothalamids</taxon>
        <taxon>Reticulomyxidae</taxon>
        <taxon>Reticulomyxa</taxon>
    </lineage>
</organism>
<sequence length="247" mass="28827">MNWELLVENEESGDIPLPPQQRIQIDDKGGFVERSYFKSKDTNTYVMRERHGRVTTTSKKVVKSVGKRRQNWVKFGRVAKQPKGYIDEGITGVRSDPVFIEWADDKGATKPKTSKRAPPTTTKAKPAPAKFVPSIRREAQKERSILPHSQNEVFEMRLGNLPQEIDEMHVRQLVEEFYMKAKSQRPPRYIRIKTMHFLKDDHCVIVQFPSQNDRDQAIEYFDGKKFLYQLLSAEKSKPRPRYVNYGQ</sequence>
<evidence type="ECO:0000313" key="3">
    <source>
        <dbReference type="Proteomes" id="UP000023152"/>
    </source>
</evidence>
<reference evidence="2 3" key="1">
    <citation type="journal article" date="2013" name="Curr. Biol.">
        <title>The Genome of the Foraminiferan Reticulomyxa filosa.</title>
        <authorList>
            <person name="Glockner G."/>
            <person name="Hulsmann N."/>
            <person name="Schleicher M."/>
            <person name="Noegel A.A."/>
            <person name="Eichinger L."/>
            <person name="Gallinger C."/>
            <person name="Pawlowski J."/>
            <person name="Sierra R."/>
            <person name="Euteneuer U."/>
            <person name="Pillet L."/>
            <person name="Moustafa A."/>
            <person name="Platzer M."/>
            <person name="Groth M."/>
            <person name="Szafranski K."/>
            <person name="Schliwa M."/>
        </authorList>
    </citation>
    <scope>NUCLEOTIDE SEQUENCE [LARGE SCALE GENOMIC DNA]</scope>
</reference>
<dbReference type="CDD" id="cd00590">
    <property type="entry name" value="RRM_SF"/>
    <property type="match status" value="1"/>
</dbReference>
<evidence type="ECO:0000313" key="2">
    <source>
        <dbReference type="EMBL" id="ETO12349.1"/>
    </source>
</evidence>